<comment type="caution">
    <text evidence="1">The sequence shown here is derived from an EMBL/GenBank/DDBJ whole genome shotgun (WGS) entry which is preliminary data.</text>
</comment>
<dbReference type="Proteomes" id="UP000281813">
    <property type="component" value="Unassembled WGS sequence"/>
</dbReference>
<protein>
    <submittedName>
        <fullName evidence="1">Uncharacterized protein</fullName>
    </submittedName>
</protein>
<evidence type="ECO:0000313" key="2">
    <source>
        <dbReference type="Proteomes" id="UP000281813"/>
    </source>
</evidence>
<reference evidence="1 2" key="1">
    <citation type="journal article" date="2015" name="Antonie Van Leeuwenhoek">
        <title>Oceanobacillus bengalensis sp. nov., a bacterium isolated from seawater of the Bay of Bengal.</title>
        <authorList>
            <person name="Yongchang O."/>
            <person name="Xiang W."/>
            <person name="Wang G."/>
        </authorList>
    </citation>
    <scope>NUCLEOTIDE SEQUENCE [LARGE SCALE GENOMIC DNA]</scope>
    <source>
        <strain evidence="1 2">MCCC 1K00260</strain>
    </source>
</reference>
<organism evidence="1 2">
    <name type="scientific">Oceanobacillus bengalensis</name>
    <dbReference type="NCBI Taxonomy" id="1435466"/>
    <lineage>
        <taxon>Bacteria</taxon>
        <taxon>Bacillati</taxon>
        <taxon>Bacillota</taxon>
        <taxon>Bacilli</taxon>
        <taxon>Bacillales</taxon>
        <taxon>Bacillaceae</taxon>
        <taxon>Oceanobacillus</taxon>
    </lineage>
</organism>
<evidence type="ECO:0000313" key="1">
    <source>
        <dbReference type="EMBL" id="RKQ12872.1"/>
    </source>
</evidence>
<dbReference type="AlphaFoldDB" id="A0A494YSJ3"/>
<gene>
    <name evidence="1" type="ORF">D8M05_17525</name>
</gene>
<dbReference type="EMBL" id="RBZO01000038">
    <property type="protein sequence ID" value="RKQ12872.1"/>
    <property type="molecule type" value="Genomic_DNA"/>
</dbReference>
<dbReference type="RefSeq" id="WP_121134147.1">
    <property type="nucleotide sequence ID" value="NZ_JBHUFK010000062.1"/>
</dbReference>
<name>A0A494YSJ3_9BACI</name>
<sequence length="86" mass="9987">MPRYRRYNNNNNDVAGVSNCNDNREIVINADEVVIRANKVIVNDNDHHCKRSDVGGASDEEKHHKYDDIAGDFDWNNGSKRRNPWF</sequence>
<accession>A0A494YSJ3</accession>
<proteinExistence type="predicted"/>
<keyword evidence="2" id="KW-1185">Reference proteome</keyword>